<dbReference type="EMBL" id="JAHRHJ020000010">
    <property type="protein sequence ID" value="KAH9296751.1"/>
    <property type="molecule type" value="Genomic_DNA"/>
</dbReference>
<sequence length="589" mass="63232">MGAPLARVLFMLQGGQMRHGGATVYDVAGRTDAPKGKTGFSPFLSSFVLAGLLGNEMAHQKGDKTMLLDRKQVKGKKTSNIGLAGTRPGDMADSSSANEESAPSKGWGGWGFSVLSELQKAAAQAADEISRNASVVARNVVSDLQIATEPLPESVSEDEVEVEHVKSQLEPENKEDKRRKAALERLENASQESLLGQGLKVFDSSVENIASGAWQAFGSAWKGRSKWVEKIEHSAANLADTFQQGGLPIKASSLAPTLLESGKAITAKGMQVLEFVGRETIDLLATETGIEIEKDERETEQGGGEEQFSEEATFDRCFYIYGGPEQLEELEALSNHYALLCNRTRTKLPGEEKATFDGMVKQIQQIFTLSNESDGGNFGFDKGKNVESGETGNGNETKTLSDASVSKAAEMAAGFTATLGGLALNEIVQKTTDRLEAIRAEGVHRLSELCCLGISQLLLLGKSVLSASSKAQGDNVMEGSLRIDWPDDYILKAKLIRSKAQSMASEIEAVSNSFTTGISDVIAAFREAIKHASKAGQEARQEILQESSIENKAQTLTGDIESDGSIAIEKIQDGLQHLVFVVFSTTLKN</sequence>
<keyword evidence="4" id="KW-1185">Reference proteome</keyword>
<dbReference type="OMA" id="AYMAAIQ"/>
<accession>A0AA38C807</accession>
<feature type="region of interest" description="Disordered" evidence="1">
    <location>
        <begin position="78"/>
        <end position="104"/>
    </location>
</feature>
<dbReference type="AlphaFoldDB" id="A0AA38C807"/>
<comment type="caution">
    <text evidence="3">The sequence shown here is derived from an EMBL/GenBank/DDBJ whole genome shotgun (WGS) entry which is preliminary data.</text>
</comment>
<gene>
    <name evidence="3" type="ORF">KI387_028433</name>
</gene>
<evidence type="ECO:0000313" key="4">
    <source>
        <dbReference type="Proteomes" id="UP000824469"/>
    </source>
</evidence>
<dbReference type="PANTHER" id="PTHR36011">
    <property type="entry name" value="BAT2 DOMAIN PROTEIN"/>
    <property type="match status" value="1"/>
</dbReference>
<evidence type="ECO:0000259" key="2">
    <source>
        <dbReference type="Pfam" id="PF25074"/>
    </source>
</evidence>
<evidence type="ECO:0000256" key="1">
    <source>
        <dbReference type="SAM" id="MobiDB-lite"/>
    </source>
</evidence>
<reference evidence="3 4" key="1">
    <citation type="journal article" date="2021" name="Nat. Plants">
        <title>The Taxus genome provides insights into paclitaxel biosynthesis.</title>
        <authorList>
            <person name="Xiong X."/>
            <person name="Gou J."/>
            <person name="Liao Q."/>
            <person name="Li Y."/>
            <person name="Zhou Q."/>
            <person name="Bi G."/>
            <person name="Li C."/>
            <person name="Du R."/>
            <person name="Wang X."/>
            <person name="Sun T."/>
            <person name="Guo L."/>
            <person name="Liang H."/>
            <person name="Lu P."/>
            <person name="Wu Y."/>
            <person name="Zhang Z."/>
            <person name="Ro D.K."/>
            <person name="Shang Y."/>
            <person name="Huang S."/>
            <person name="Yan J."/>
        </authorList>
    </citation>
    <scope>NUCLEOTIDE SEQUENCE [LARGE SCALE GENOMIC DNA]</scope>
    <source>
        <strain evidence="3">Ta-2019</strain>
    </source>
</reference>
<name>A0AA38C807_TAXCH</name>
<organism evidence="3 4">
    <name type="scientific">Taxus chinensis</name>
    <name type="common">Chinese yew</name>
    <name type="synonym">Taxus wallichiana var. chinensis</name>
    <dbReference type="NCBI Taxonomy" id="29808"/>
    <lineage>
        <taxon>Eukaryota</taxon>
        <taxon>Viridiplantae</taxon>
        <taxon>Streptophyta</taxon>
        <taxon>Embryophyta</taxon>
        <taxon>Tracheophyta</taxon>
        <taxon>Spermatophyta</taxon>
        <taxon>Pinopsida</taxon>
        <taxon>Pinidae</taxon>
        <taxon>Conifers II</taxon>
        <taxon>Cupressales</taxon>
        <taxon>Taxaceae</taxon>
        <taxon>Taxus</taxon>
    </lineage>
</organism>
<dbReference type="InterPro" id="IPR056700">
    <property type="entry name" value="DUF7798"/>
</dbReference>
<protein>
    <recommendedName>
        <fullName evidence="2">DUF7798 domain-containing protein</fullName>
    </recommendedName>
</protein>
<dbReference type="PANTHER" id="PTHR36011:SF1">
    <property type="entry name" value="BAT2 DOMAIN PROTEIN"/>
    <property type="match status" value="1"/>
</dbReference>
<feature type="domain" description="DUF7798" evidence="2">
    <location>
        <begin position="313"/>
        <end position="586"/>
    </location>
</feature>
<dbReference type="Pfam" id="PF25074">
    <property type="entry name" value="DUF7798"/>
    <property type="match status" value="1"/>
</dbReference>
<evidence type="ECO:0000313" key="3">
    <source>
        <dbReference type="EMBL" id="KAH9296751.1"/>
    </source>
</evidence>
<dbReference type="Proteomes" id="UP000824469">
    <property type="component" value="Unassembled WGS sequence"/>
</dbReference>
<proteinExistence type="predicted"/>